<gene>
    <name evidence="1" type="ORF">L6164_011511</name>
</gene>
<dbReference type="EMBL" id="CM039430">
    <property type="protein sequence ID" value="KAI4344264.1"/>
    <property type="molecule type" value="Genomic_DNA"/>
</dbReference>
<evidence type="ECO:0000313" key="2">
    <source>
        <dbReference type="Proteomes" id="UP000828941"/>
    </source>
</evidence>
<dbReference type="Proteomes" id="UP000828941">
    <property type="component" value="Chromosome 5"/>
</dbReference>
<organism evidence="1 2">
    <name type="scientific">Bauhinia variegata</name>
    <name type="common">Purple orchid tree</name>
    <name type="synonym">Phanera variegata</name>
    <dbReference type="NCBI Taxonomy" id="167791"/>
    <lineage>
        <taxon>Eukaryota</taxon>
        <taxon>Viridiplantae</taxon>
        <taxon>Streptophyta</taxon>
        <taxon>Embryophyta</taxon>
        <taxon>Tracheophyta</taxon>
        <taxon>Spermatophyta</taxon>
        <taxon>Magnoliopsida</taxon>
        <taxon>eudicotyledons</taxon>
        <taxon>Gunneridae</taxon>
        <taxon>Pentapetalae</taxon>
        <taxon>rosids</taxon>
        <taxon>fabids</taxon>
        <taxon>Fabales</taxon>
        <taxon>Fabaceae</taxon>
        <taxon>Cercidoideae</taxon>
        <taxon>Cercideae</taxon>
        <taxon>Bauhiniinae</taxon>
        <taxon>Bauhinia</taxon>
    </lineage>
</organism>
<protein>
    <submittedName>
        <fullName evidence="1">Uncharacterized protein</fullName>
    </submittedName>
</protein>
<proteinExistence type="predicted"/>
<evidence type="ECO:0000313" key="1">
    <source>
        <dbReference type="EMBL" id="KAI4344264.1"/>
    </source>
</evidence>
<reference evidence="1 2" key="1">
    <citation type="journal article" date="2022" name="DNA Res.">
        <title>Chromosomal-level genome assembly of the orchid tree Bauhinia variegata (Leguminosae; Cercidoideae) supports the allotetraploid origin hypothesis of Bauhinia.</title>
        <authorList>
            <person name="Zhong Y."/>
            <person name="Chen Y."/>
            <person name="Zheng D."/>
            <person name="Pang J."/>
            <person name="Liu Y."/>
            <person name="Luo S."/>
            <person name="Meng S."/>
            <person name="Qian L."/>
            <person name="Wei D."/>
            <person name="Dai S."/>
            <person name="Zhou R."/>
        </authorList>
    </citation>
    <scope>NUCLEOTIDE SEQUENCE [LARGE SCALE GENOMIC DNA]</scope>
    <source>
        <strain evidence="1">BV-YZ2020</strain>
    </source>
</reference>
<keyword evidence="2" id="KW-1185">Reference proteome</keyword>
<accession>A0ACB9P655</accession>
<sequence length="270" mass="30583">MSILEEGNLHIREVWKDNLDYEFELIRGIVDKYPYVSMDTEFPGLVLRPVGHVPDYNYQTLKANVDLLKLIQLGLTFADEKGNLPTCGTEKYCIWQFNFREFNPNEDMYASDSIVLLSQSGIDFTKNNEKGVDAIEFGALLVSSGVVLNDDVHWITFHCAYDFGYLVKLLSGKNLPDTQAEFLNLVKVFFPNLYDIKHLMRYCDGLYGGLNKVADLLGVKRFGISHQAGSDSLLTCCTFMKLIEVYFNGSPEKYADVLFGLGDDSDQNTQ</sequence>
<comment type="caution">
    <text evidence="1">The sequence shown here is derived from an EMBL/GenBank/DDBJ whole genome shotgun (WGS) entry which is preliminary data.</text>
</comment>
<name>A0ACB9P655_BAUVA</name>